<protein>
    <submittedName>
        <fullName evidence="2 3">Uncharacterized protein LOC106060680</fullName>
    </submittedName>
</protein>
<keyword evidence="1" id="KW-1185">Reference proteome</keyword>
<reference evidence="2 3" key="1">
    <citation type="submission" date="2025-04" db="UniProtKB">
        <authorList>
            <consortium name="RefSeq"/>
        </authorList>
    </citation>
    <scope>IDENTIFICATION</scope>
</reference>
<evidence type="ECO:0000313" key="4">
    <source>
        <dbReference type="RefSeq" id="XP_055886313.1"/>
    </source>
</evidence>
<dbReference type="Proteomes" id="UP001165740">
    <property type="component" value="Chromosome 5"/>
</dbReference>
<dbReference type="RefSeq" id="XP_055886311.1">
    <property type="nucleotide sequence ID" value="XM_056030336.1"/>
</dbReference>
<gene>
    <name evidence="2 3 4 5" type="primary">LOC106060680</name>
</gene>
<name>A0A9W3AGG6_BIOGL</name>
<evidence type="ECO:0000313" key="5">
    <source>
        <dbReference type="RefSeq" id="XP_055886314.1"/>
    </source>
</evidence>
<accession>A0A9W3AGG6</accession>
<dbReference type="RefSeq" id="XP_055886314.1">
    <property type="nucleotide sequence ID" value="XM_056030339.1"/>
</dbReference>
<sequence>MSLDYKVSAYKPSRPITRSVTNYGSMSSWMPRQRQSLVLPSSYGKSLHDLGTRPLLPPTPLGMPSLHDTYLNRPSPFNLGEATQTYRSCHDLHVSQGSNPLKDDEYSSAVMRHGRLGQNGSWRHLKEVMQAAGNRLVFVDGQIASKDGIMGSLKENQGDFLPTIAPNKKAVNMSNNTQQEPPIARYDLIDIRKGLEKYNWSILR</sequence>
<dbReference type="GeneID" id="106060680"/>
<evidence type="ECO:0000313" key="2">
    <source>
        <dbReference type="RefSeq" id="XP_055886311.1"/>
    </source>
</evidence>
<organism evidence="1 2">
    <name type="scientific">Biomphalaria glabrata</name>
    <name type="common">Bloodfluke planorb</name>
    <name type="synonym">Freshwater snail</name>
    <dbReference type="NCBI Taxonomy" id="6526"/>
    <lineage>
        <taxon>Eukaryota</taxon>
        <taxon>Metazoa</taxon>
        <taxon>Spiralia</taxon>
        <taxon>Lophotrochozoa</taxon>
        <taxon>Mollusca</taxon>
        <taxon>Gastropoda</taxon>
        <taxon>Heterobranchia</taxon>
        <taxon>Euthyneura</taxon>
        <taxon>Panpulmonata</taxon>
        <taxon>Hygrophila</taxon>
        <taxon>Lymnaeoidea</taxon>
        <taxon>Planorbidae</taxon>
        <taxon>Biomphalaria</taxon>
    </lineage>
</organism>
<evidence type="ECO:0000313" key="3">
    <source>
        <dbReference type="RefSeq" id="XP_055886312.1"/>
    </source>
</evidence>
<dbReference type="AlphaFoldDB" id="A0A9W3AGG6"/>
<dbReference type="RefSeq" id="XP_055886313.1">
    <property type="nucleotide sequence ID" value="XM_056030338.1"/>
</dbReference>
<proteinExistence type="predicted"/>
<dbReference type="RefSeq" id="XP_055886312.1">
    <property type="nucleotide sequence ID" value="XM_056030337.1"/>
</dbReference>
<evidence type="ECO:0000313" key="1">
    <source>
        <dbReference type="Proteomes" id="UP001165740"/>
    </source>
</evidence>
<dbReference type="OrthoDB" id="6043660at2759"/>